<accession>A0AAV5RK17</accession>
<protein>
    <recommendedName>
        <fullName evidence="10">Dolichyl-diphosphooligosaccharide--protein glycosyltransferase subunit 1</fullName>
    </recommendedName>
</protein>
<dbReference type="AlphaFoldDB" id="A0AAV5RK17"/>
<dbReference type="PANTHER" id="PTHR21049:SF0">
    <property type="entry name" value="DOLICHYL-DIPHOSPHOOLIGOSACCHARIDE--PROTEIN GLYCOSYLTRANSFERASE SUBUNIT 1"/>
    <property type="match status" value="1"/>
</dbReference>
<feature type="chain" id="PRO_5043113746" description="Dolichyl-diphosphooligosaccharide--protein glycosyltransferase subunit 1" evidence="10">
    <location>
        <begin position="21"/>
        <end position="445"/>
    </location>
</feature>
<organism evidence="11 12">
    <name type="scientific">Starmerella bacillaris</name>
    <name type="common">Yeast</name>
    <name type="synonym">Candida zemplinina</name>
    <dbReference type="NCBI Taxonomy" id="1247836"/>
    <lineage>
        <taxon>Eukaryota</taxon>
        <taxon>Fungi</taxon>
        <taxon>Dikarya</taxon>
        <taxon>Ascomycota</taxon>
        <taxon>Saccharomycotina</taxon>
        <taxon>Dipodascomycetes</taxon>
        <taxon>Dipodascales</taxon>
        <taxon>Trichomonascaceae</taxon>
        <taxon>Starmerella</taxon>
    </lineage>
</organism>
<proteinExistence type="inferred from homology"/>
<dbReference type="Pfam" id="PF04597">
    <property type="entry name" value="Ribophorin_I"/>
    <property type="match status" value="1"/>
</dbReference>
<keyword evidence="6 10" id="KW-0732">Signal</keyword>
<sequence length="445" mass="50694">MVSAASILFTLATGITAVLASLENTNVVRHIDLTRPYLKSTVEIDVTNPDRSSAQSYNYILPKDEYETLADLKVVDSKNNTLDFTLGSEIEQNYQQLVIAFDEPLKKGETETLTVYIFATKSVFPLPEVAKQADLQEVVFESSKNYISEYHTTKEQLQILAPIRQLTDFSEGVSSPDGVPLKADHNNMIRFDAQEDVAPFTEKSLVLRYNFPLSITTVANLDRTISMDTLRNKLYFDESYDLINTGTKLDNDFSRIDYVRNPGAGLNMVALRRLFLHLPADHADEYYVDLVGNVSTSQVHKTMMEVFPRYPLMGGWHYNFTVGWSSELSQYLRHTDNNFILRVPIILGPDRVSITTLNNKIVLPKGAKNIEAYDDMGGVVEFENTNPSLFDLYSNPTVNIRFNHIVTEDRSRQIYVTYQYSVLSRFKLPFTLVTIVATIFYFLKR</sequence>
<evidence type="ECO:0000256" key="4">
    <source>
        <dbReference type="ARBA" id="ARBA00008905"/>
    </source>
</evidence>
<comment type="caution">
    <text evidence="11">The sequence shown here is derived from an EMBL/GenBank/DDBJ whole genome shotgun (WGS) entry which is preliminary data.</text>
</comment>
<evidence type="ECO:0000256" key="2">
    <source>
        <dbReference type="ARBA" id="ARBA00004115"/>
    </source>
</evidence>
<evidence type="ECO:0000256" key="1">
    <source>
        <dbReference type="ARBA" id="ARBA00002791"/>
    </source>
</evidence>
<reference evidence="11 12" key="1">
    <citation type="journal article" date="2023" name="Elife">
        <title>Identification of key yeast species and microbe-microbe interactions impacting larval growth of Drosophila in the wild.</title>
        <authorList>
            <person name="Mure A."/>
            <person name="Sugiura Y."/>
            <person name="Maeda R."/>
            <person name="Honda K."/>
            <person name="Sakurai N."/>
            <person name="Takahashi Y."/>
            <person name="Watada M."/>
            <person name="Katoh T."/>
            <person name="Gotoh A."/>
            <person name="Gotoh Y."/>
            <person name="Taniguchi I."/>
            <person name="Nakamura K."/>
            <person name="Hayashi T."/>
            <person name="Katayama T."/>
            <person name="Uemura T."/>
            <person name="Hattori Y."/>
        </authorList>
    </citation>
    <scope>NUCLEOTIDE SEQUENCE [LARGE SCALE GENOMIC DNA]</scope>
    <source>
        <strain evidence="11 12">SB-73</strain>
    </source>
</reference>
<evidence type="ECO:0000256" key="6">
    <source>
        <dbReference type="ARBA" id="ARBA00022729"/>
    </source>
</evidence>
<dbReference type="InterPro" id="IPR007676">
    <property type="entry name" value="Ribophorin_I"/>
</dbReference>
<evidence type="ECO:0000313" key="11">
    <source>
        <dbReference type="EMBL" id="GMM51735.1"/>
    </source>
</evidence>
<dbReference type="GO" id="GO:0018279">
    <property type="term" value="P:protein N-linked glycosylation via asparagine"/>
    <property type="evidence" value="ECO:0007669"/>
    <property type="project" value="TreeGrafter"/>
</dbReference>
<evidence type="ECO:0000313" key="12">
    <source>
        <dbReference type="Proteomes" id="UP001362899"/>
    </source>
</evidence>
<comment type="pathway">
    <text evidence="3 10">Protein modification; protein glycosylation.</text>
</comment>
<comment type="subunit">
    <text evidence="10">Component of the oligosaccharyltransferase (OST) complex.</text>
</comment>
<comment type="similarity">
    <text evidence="4 10">Belongs to the OST1 family.</text>
</comment>
<evidence type="ECO:0000256" key="3">
    <source>
        <dbReference type="ARBA" id="ARBA00004922"/>
    </source>
</evidence>
<evidence type="ECO:0000256" key="8">
    <source>
        <dbReference type="ARBA" id="ARBA00022989"/>
    </source>
</evidence>
<dbReference type="EMBL" id="BTGC01000008">
    <property type="protein sequence ID" value="GMM51735.1"/>
    <property type="molecule type" value="Genomic_DNA"/>
</dbReference>
<comment type="subcellular location">
    <subcellularLocation>
        <location evidence="2 10">Endoplasmic reticulum membrane</location>
        <topology evidence="2 10">Single-pass type I membrane protein</topology>
    </subcellularLocation>
</comment>
<keyword evidence="7 10" id="KW-0256">Endoplasmic reticulum</keyword>
<keyword evidence="9 10" id="KW-0472">Membrane</keyword>
<name>A0AAV5RK17_STABA</name>
<evidence type="ECO:0000256" key="7">
    <source>
        <dbReference type="ARBA" id="ARBA00022824"/>
    </source>
</evidence>
<feature type="transmembrane region" description="Helical" evidence="10">
    <location>
        <begin position="426"/>
        <end position="443"/>
    </location>
</feature>
<evidence type="ECO:0000256" key="10">
    <source>
        <dbReference type="RuleBase" id="RU361143"/>
    </source>
</evidence>
<keyword evidence="8 10" id="KW-1133">Transmembrane helix</keyword>
<keyword evidence="12" id="KW-1185">Reference proteome</keyword>
<dbReference type="Proteomes" id="UP001362899">
    <property type="component" value="Unassembled WGS sequence"/>
</dbReference>
<comment type="function">
    <text evidence="1 10">Subunit of the oligosaccharyl transferase (OST) complex that catalyzes the initial transfer of a defined glycan (Glc(3)Man(9)GlcNAc(2) in eukaryotes) from the lipid carrier dolichol-pyrophosphate to an asparagine residue within an Asn-X-Ser/Thr consensus motif in nascent polypeptide chains, the first step in protein N-glycosylation. N-glycosylation occurs cotranslationally and the complex associates with the Sec61 complex at the channel-forming translocon complex that mediates protein translocation across the endoplasmic reticulum (ER). All subunits are required for a maximal enzyme activity.</text>
</comment>
<dbReference type="PANTHER" id="PTHR21049">
    <property type="entry name" value="RIBOPHORIN I"/>
    <property type="match status" value="1"/>
</dbReference>
<dbReference type="GO" id="GO:0008250">
    <property type="term" value="C:oligosaccharyltransferase complex"/>
    <property type="evidence" value="ECO:0007669"/>
    <property type="project" value="UniProtKB-UniRule"/>
</dbReference>
<gene>
    <name evidence="11" type="ORF">DASB73_026980</name>
</gene>
<keyword evidence="5 10" id="KW-0812">Transmembrane</keyword>
<feature type="signal peptide" evidence="10">
    <location>
        <begin position="1"/>
        <end position="20"/>
    </location>
</feature>
<evidence type="ECO:0000256" key="5">
    <source>
        <dbReference type="ARBA" id="ARBA00022692"/>
    </source>
</evidence>
<evidence type="ECO:0000256" key="9">
    <source>
        <dbReference type="ARBA" id="ARBA00023136"/>
    </source>
</evidence>